<comment type="caution">
    <text evidence="7">Lacks conserved residue(s) required for the propagation of feature annotation.</text>
</comment>
<dbReference type="PROSITE" id="PS00069">
    <property type="entry name" value="G6P_DEHYDROGENASE"/>
    <property type="match status" value="1"/>
</dbReference>
<evidence type="ECO:0000313" key="10">
    <source>
        <dbReference type="EMBL" id="SUC32090.1"/>
    </source>
</evidence>
<gene>
    <name evidence="10" type="primary">zwf_2</name>
    <name evidence="7" type="synonym">zwf</name>
    <name evidence="10" type="ORF">NCTC11801_03064</name>
</gene>
<dbReference type="Pfam" id="PF02781">
    <property type="entry name" value="G6PD_C"/>
    <property type="match status" value="1"/>
</dbReference>
<dbReference type="EC" id="1.1.1.49" evidence="7"/>
<dbReference type="GO" id="GO:0005829">
    <property type="term" value="C:cytosol"/>
    <property type="evidence" value="ECO:0007669"/>
    <property type="project" value="TreeGrafter"/>
</dbReference>
<feature type="binding site" evidence="7">
    <location>
        <position position="331"/>
    </location>
    <ligand>
        <name>substrate</name>
    </ligand>
</feature>
<evidence type="ECO:0000256" key="4">
    <source>
        <dbReference type="ARBA" id="ARBA00022857"/>
    </source>
</evidence>
<dbReference type="NCBIfam" id="TIGR00871">
    <property type="entry name" value="zwf"/>
    <property type="match status" value="1"/>
</dbReference>
<dbReference type="Pfam" id="PF00479">
    <property type="entry name" value="G6PD_N"/>
    <property type="match status" value="1"/>
</dbReference>
<evidence type="ECO:0000259" key="9">
    <source>
        <dbReference type="Pfam" id="PF02781"/>
    </source>
</evidence>
<proteinExistence type="inferred from homology"/>
<evidence type="ECO:0000256" key="7">
    <source>
        <dbReference type="HAMAP-Rule" id="MF_00966"/>
    </source>
</evidence>
<dbReference type="PANTHER" id="PTHR23429:SF0">
    <property type="entry name" value="GLUCOSE-6-PHOSPHATE 1-DEHYDROGENASE"/>
    <property type="match status" value="1"/>
</dbReference>
<feature type="binding site" evidence="7">
    <location>
        <position position="207"/>
    </location>
    <ligand>
        <name>substrate</name>
    </ligand>
</feature>
<accession>A0A379FTJ1</accession>
<dbReference type="InterPro" id="IPR001282">
    <property type="entry name" value="G6P_DH"/>
</dbReference>
<dbReference type="PRINTS" id="PR00079">
    <property type="entry name" value="G6PDHDRGNASE"/>
</dbReference>
<evidence type="ECO:0000313" key="11">
    <source>
        <dbReference type="Proteomes" id="UP000254208"/>
    </source>
</evidence>
<keyword evidence="4 7" id="KW-0521">NADP</keyword>
<name>A0A379FTJ1_PRORE</name>
<dbReference type="Gene3D" id="3.40.50.720">
    <property type="entry name" value="NAD(P)-binding Rossmann-like Domain"/>
    <property type="match status" value="1"/>
</dbReference>
<protein>
    <recommendedName>
        <fullName evidence="7">Glucose-6-phosphate 1-dehydrogenase</fullName>
        <shortName evidence="7">G6PD</shortName>
        <ecNumber evidence="7">1.1.1.49</ecNumber>
    </recommendedName>
</protein>
<dbReference type="Proteomes" id="UP000254208">
    <property type="component" value="Unassembled WGS sequence"/>
</dbReference>
<feature type="binding site" evidence="7">
    <location>
        <begin position="10"/>
        <end position="17"/>
    </location>
    <ligand>
        <name>NADP(+)</name>
        <dbReference type="ChEBI" id="CHEBI:58349"/>
    </ligand>
</feature>
<dbReference type="InterPro" id="IPR019796">
    <property type="entry name" value="G6P_DH_AS"/>
</dbReference>
<feature type="domain" description="Glucose-6-phosphate dehydrogenase C-terminal" evidence="9">
    <location>
        <begin position="180"/>
        <end position="470"/>
    </location>
</feature>
<feature type="active site" description="Proton acceptor" evidence="7">
    <location>
        <position position="231"/>
    </location>
</feature>
<dbReference type="RefSeq" id="WP_115167566.1">
    <property type="nucleotide sequence ID" value="NZ_CP077317.1"/>
</dbReference>
<keyword evidence="5 7" id="KW-0560">Oxidoreductase</keyword>
<dbReference type="InterPro" id="IPR022674">
    <property type="entry name" value="G6P_DH_NAD-bd"/>
</dbReference>
<evidence type="ECO:0000256" key="5">
    <source>
        <dbReference type="ARBA" id="ARBA00023002"/>
    </source>
</evidence>
<comment type="pathway">
    <text evidence="1 7">Carbohydrate degradation; pentose phosphate pathway; D-ribulose 5-phosphate from D-glucose 6-phosphate (oxidative stage): step 1/3.</text>
</comment>
<feature type="binding site" evidence="7">
    <location>
        <position position="139"/>
    </location>
    <ligand>
        <name>NADP(+)</name>
        <dbReference type="ChEBI" id="CHEBI:58349"/>
    </ligand>
</feature>
<dbReference type="EMBL" id="UGTZ01000001">
    <property type="protein sequence ID" value="SUC32090.1"/>
    <property type="molecule type" value="Genomic_DNA"/>
</dbReference>
<dbReference type="GO" id="GO:0009051">
    <property type="term" value="P:pentose-phosphate shunt, oxidative branch"/>
    <property type="evidence" value="ECO:0007669"/>
    <property type="project" value="TreeGrafter"/>
</dbReference>
<dbReference type="InterPro" id="IPR036291">
    <property type="entry name" value="NAD(P)-bd_dom_sf"/>
</dbReference>
<reference evidence="10 11" key="1">
    <citation type="submission" date="2018-06" db="EMBL/GenBank/DDBJ databases">
        <authorList>
            <consortium name="Pathogen Informatics"/>
            <person name="Doyle S."/>
        </authorList>
    </citation>
    <scope>NUCLEOTIDE SEQUENCE [LARGE SCALE GENOMIC DNA]</scope>
    <source>
        <strain evidence="10 11">NCTC11801</strain>
    </source>
</reference>
<evidence type="ECO:0000256" key="6">
    <source>
        <dbReference type="ARBA" id="ARBA00023277"/>
    </source>
</evidence>
<comment type="catalytic activity">
    <reaction evidence="7">
        <text>D-glucose 6-phosphate + NADP(+) = 6-phospho-D-glucono-1,5-lactone + NADPH + H(+)</text>
        <dbReference type="Rhea" id="RHEA:15841"/>
        <dbReference type="ChEBI" id="CHEBI:15378"/>
        <dbReference type="ChEBI" id="CHEBI:57783"/>
        <dbReference type="ChEBI" id="CHEBI:57955"/>
        <dbReference type="ChEBI" id="CHEBI:58349"/>
        <dbReference type="ChEBI" id="CHEBI:61548"/>
        <dbReference type="EC" id="1.1.1.49"/>
    </reaction>
</comment>
<comment type="similarity">
    <text evidence="2 7">Belongs to the glucose-6-phosphate dehydrogenase family.</text>
</comment>
<dbReference type="SUPFAM" id="SSF51735">
    <property type="entry name" value="NAD(P)-binding Rossmann-fold domains"/>
    <property type="match status" value="1"/>
</dbReference>
<keyword evidence="6 7" id="KW-0119">Carbohydrate metabolism</keyword>
<keyword evidence="3 7" id="KW-0313">Glucose metabolism</keyword>
<dbReference type="PIRSF" id="PIRSF000110">
    <property type="entry name" value="G6PD"/>
    <property type="match status" value="1"/>
</dbReference>
<comment type="function">
    <text evidence="7">Catalyzes the oxidation of glucose 6-phosphate to 6-phosphogluconolactone.</text>
</comment>
<feature type="binding site" evidence="7">
    <location>
        <position position="226"/>
    </location>
    <ligand>
        <name>substrate</name>
    </ligand>
</feature>
<feature type="binding site" evidence="7">
    <location>
        <position position="173"/>
    </location>
    <ligand>
        <name>substrate</name>
    </ligand>
</feature>
<feature type="domain" description="Glucose-6-phosphate dehydrogenase NAD-binding" evidence="8">
    <location>
        <begin position="7"/>
        <end position="178"/>
    </location>
</feature>
<feature type="binding site" evidence="7">
    <location>
        <position position="169"/>
    </location>
    <ligand>
        <name>substrate</name>
    </ligand>
</feature>
<dbReference type="GeneID" id="93673792"/>
<dbReference type="GO" id="GO:0004345">
    <property type="term" value="F:glucose-6-phosphate dehydrogenase activity"/>
    <property type="evidence" value="ECO:0007669"/>
    <property type="project" value="UniProtKB-UniRule"/>
</dbReference>
<dbReference type="SUPFAM" id="SSF55347">
    <property type="entry name" value="Glyceraldehyde-3-phosphate dehydrogenase-like, C-terminal domain"/>
    <property type="match status" value="1"/>
</dbReference>
<evidence type="ECO:0000256" key="3">
    <source>
        <dbReference type="ARBA" id="ARBA00022526"/>
    </source>
</evidence>
<evidence type="ECO:0000256" key="1">
    <source>
        <dbReference type="ARBA" id="ARBA00004937"/>
    </source>
</evidence>
<sequence>MKPLSLVILGASGDLTKRLLMPSLFKLHQLGMISKLNIIGYSYDQWNDNDFIEHVHDSLSEFVLDFDDEKWISFSKCLSFISGSLDVKDLTVLSKKIDGSALFYLALPPTLFAKAAVKIGEAGLSKESSSYWRRILIEKPFGTDLDSAQFLHSQIHSYWNESQVYRIDHFLGKEATLNLMIFRFANRVLAPIWCSEHIEQVQITYAETLGVENRSVYYDHAGAMRDMLQNHLIQLLTLTAIEPLGHWDSEILRDHKVEILKSIRLVNDTNVDTSAARGQYTAGNINDKDTISYRDEIGIPANSNTETFAALRIDIDNWRWRGVPFYLRSGKRLARNYAEIAIQFKGPSEALPDDISVDNNWLVFRLLPNLQIDMQVTAKLPGMKLNTHNIELTAPYTHAGEYEVSAYEQLILDALKGEKSNFLRFDEVEWAWRVIEPIIKSWSHGQPDLYQAGTEGPNSQNKIMQKNHSWRSINYDNQ</sequence>
<dbReference type="UniPathway" id="UPA00115">
    <property type="reaction ID" value="UER00408"/>
</dbReference>
<dbReference type="AlphaFoldDB" id="A0A379FTJ1"/>
<dbReference type="GO" id="GO:0006006">
    <property type="term" value="P:glucose metabolic process"/>
    <property type="evidence" value="ECO:0007669"/>
    <property type="project" value="UniProtKB-KW"/>
</dbReference>
<dbReference type="Gene3D" id="3.30.360.10">
    <property type="entry name" value="Dihydrodipicolinate Reductase, domain 2"/>
    <property type="match status" value="1"/>
</dbReference>
<organism evidence="10 11">
    <name type="scientific">Providencia rettgeri</name>
    <dbReference type="NCBI Taxonomy" id="587"/>
    <lineage>
        <taxon>Bacteria</taxon>
        <taxon>Pseudomonadati</taxon>
        <taxon>Pseudomonadota</taxon>
        <taxon>Gammaproteobacteria</taxon>
        <taxon>Enterobacterales</taxon>
        <taxon>Morganellaceae</taxon>
        <taxon>Providencia</taxon>
    </lineage>
</organism>
<evidence type="ECO:0000259" key="8">
    <source>
        <dbReference type="Pfam" id="PF00479"/>
    </source>
</evidence>
<dbReference type="PANTHER" id="PTHR23429">
    <property type="entry name" value="GLUCOSE-6-PHOSPHATE 1-DEHYDROGENASE G6PD"/>
    <property type="match status" value="1"/>
</dbReference>
<dbReference type="GO" id="GO:0050661">
    <property type="term" value="F:NADP binding"/>
    <property type="evidence" value="ECO:0007669"/>
    <property type="project" value="UniProtKB-UniRule"/>
</dbReference>
<evidence type="ECO:0000256" key="2">
    <source>
        <dbReference type="ARBA" id="ARBA00009975"/>
    </source>
</evidence>
<dbReference type="InterPro" id="IPR022675">
    <property type="entry name" value="G6P_DH_C"/>
</dbReference>
<dbReference type="HAMAP" id="MF_00966">
    <property type="entry name" value="G6PD"/>
    <property type="match status" value="1"/>
</dbReference>